<accession>A0A101HLZ4</accession>
<organism evidence="2 3">
    <name type="scientific">Mesotoga prima</name>
    <dbReference type="NCBI Taxonomy" id="1184387"/>
    <lineage>
        <taxon>Bacteria</taxon>
        <taxon>Thermotogati</taxon>
        <taxon>Thermotogota</taxon>
        <taxon>Thermotogae</taxon>
        <taxon>Kosmotogales</taxon>
        <taxon>Kosmotogaceae</taxon>
        <taxon>Mesotoga</taxon>
    </lineage>
</organism>
<dbReference type="SUPFAM" id="SSF48208">
    <property type="entry name" value="Six-hairpin glycosidases"/>
    <property type="match status" value="1"/>
</dbReference>
<dbReference type="InterPro" id="IPR008928">
    <property type="entry name" value="6-hairpin_glycosidase_sf"/>
</dbReference>
<dbReference type="Pfam" id="PF07944">
    <property type="entry name" value="Beta-AFase-like_GH127_cat"/>
    <property type="match status" value="1"/>
</dbReference>
<sequence>MIDVELMELPLGEIRPAGWLERQLKIQAKGLTGRLEEVWKDVGPDSGWLGGSGENWERGPYYCDGLIPLAYLLEDEKLKGKAAKWISWTLESQNEEGFFGPRDNDDWWPRMVMLKVLKNYFEYTKDQRVVHFMTRYFMYQLQNIDSREFAIWENTRSVENIYVILWLYSITGEGFLIDLAKRFFEKSMNWSNYFENFKYTKPTGEYLDWEKFMKATGGKGLEGLYEYEERTNSTTYSKLFQETHVVNVVMGVKYPALRYLLYGEKNQLKIVKEGIKKLIDYHGTSNGMVTGDEHLNGNDPSRGTELCAVVEYMFSLEILFRVFKDTDFADILEKIAYNALPATIDKELLTHQYDQQVNQIMCSHAKRNWYNNLDDSNLFGLEPNFG</sequence>
<comment type="caution">
    <text evidence="2">The sequence shown here is derived from an EMBL/GenBank/DDBJ whole genome shotgun (WGS) entry which is preliminary data.</text>
</comment>
<proteinExistence type="predicted"/>
<evidence type="ECO:0000313" key="3">
    <source>
        <dbReference type="Proteomes" id="UP000054092"/>
    </source>
</evidence>
<evidence type="ECO:0000259" key="1">
    <source>
        <dbReference type="Pfam" id="PF07944"/>
    </source>
</evidence>
<dbReference type="EMBL" id="LGGP01000278">
    <property type="protein sequence ID" value="KUK79264.1"/>
    <property type="molecule type" value="Genomic_DNA"/>
</dbReference>
<protein>
    <recommendedName>
        <fullName evidence="1">Non-reducing end beta-L-arabinofuranosidase-like GH127 catalytic domain-containing protein</fullName>
    </recommendedName>
</protein>
<evidence type="ECO:0000313" key="2">
    <source>
        <dbReference type="EMBL" id="KUK79264.1"/>
    </source>
</evidence>
<name>A0A101HLZ4_9BACT</name>
<feature type="non-terminal residue" evidence="2">
    <location>
        <position position="386"/>
    </location>
</feature>
<dbReference type="GO" id="GO:0005975">
    <property type="term" value="P:carbohydrate metabolic process"/>
    <property type="evidence" value="ECO:0007669"/>
    <property type="project" value="InterPro"/>
</dbReference>
<gene>
    <name evidence="2" type="ORF">XD94_1435</name>
</gene>
<feature type="domain" description="Non-reducing end beta-L-arabinofuranosidase-like GH127 catalytic" evidence="1">
    <location>
        <begin position="70"/>
        <end position="353"/>
    </location>
</feature>
<reference evidence="3" key="1">
    <citation type="journal article" date="2015" name="MBio">
        <title>Genome-Resolved Metagenomic Analysis Reveals Roles for Candidate Phyla and Other Microbial Community Members in Biogeochemical Transformations in Oil Reservoirs.</title>
        <authorList>
            <person name="Hu P."/>
            <person name="Tom L."/>
            <person name="Singh A."/>
            <person name="Thomas B.C."/>
            <person name="Baker B.J."/>
            <person name="Piceno Y.M."/>
            <person name="Andersen G.L."/>
            <person name="Banfield J.F."/>
        </authorList>
    </citation>
    <scope>NUCLEOTIDE SEQUENCE [LARGE SCALE GENOMIC DNA]</scope>
</reference>
<dbReference type="InterPro" id="IPR012878">
    <property type="entry name" value="Beta-AFase-like_GH127_cat"/>
</dbReference>
<dbReference type="AlphaFoldDB" id="A0A101HLZ4"/>
<dbReference type="Proteomes" id="UP000054092">
    <property type="component" value="Unassembled WGS sequence"/>
</dbReference>